<proteinExistence type="inferred from homology"/>
<reference evidence="12" key="1">
    <citation type="thesis" date="2020" institute="ProQuest LLC" country="789 East Eisenhower Parkway, Ann Arbor, MI, USA">
        <title>Comparative Genomics and Chromosome Evolution.</title>
        <authorList>
            <person name="Mudd A.B."/>
        </authorList>
    </citation>
    <scope>NUCLEOTIDE SEQUENCE</scope>
    <source>
        <strain evidence="12">Female2</strain>
        <tissue evidence="12">Blood</tissue>
    </source>
</reference>
<accession>A0A8T2K8M7</accession>
<evidence type="ECO:0000256" key="10">
    <source>
        <dbReference type="SAM" id="SignalP"/>
    </source>
</evidence>
<evidence type="ECO:0000256" key="5">
    <source>
        <dbReference type="ARBA" id="ARBA00022729"/>
    </source>
</evidence>
<keyword evidence="13" id="KW-1185">Reference proteome</keyword>
<comment type="caution">
    <text evidence="12">The sequence shown here is derived from an EMBL/GenBank/DDBJ whole genome shotgun (WGS) entry which is preliminary data.</text>
</comment>
<evidence type="ECO:0000259" key="11">
    <source>
        <dbReference type="SMART" id="SM00082"/>
    </source>
</evidence>
<keyword evidence="4 9" id="KW-0812">Transmembrane</keyword>
<name>A0A8T2K8M7_9PIPI</name>
<dbReference type="PANTHER" id="PTHR45773">
    <property type="entry name" value="SLIT AND NTRK-LIKE PROTEIN 4-RELATED"/>
    <property type="match status" value="1"/>
</dbReference>
<dbReference type="GO" id="GO:0007409">
    <property type="term" value="P:axonogenesis"/>
    <property type="evidence" value="ECO:0007669"/>
    <property type="project" value="TreeGrafter"/>
</dbReference>
<evidence type="ECO:0000256" key="4">
    <source>
        <dbReference type="ARBA" id="ARBA00022692"/>
    </source>
</evidence>
<comment type="subcellular location">
    <subcellularLocation>
        <location evidence="1">Membrane</location>
        <topology evidence="1">Single-pass type I membrane protein</topology>
    </subcellularLocation>
</comment>
<keyword evidence="5 10" id="KW-0732">Signal</keyword>
<dbReference type="InterPro" id="IPR000483">
    <property type="entry name" value="Cys-rich_flank_reg_C"/>
</dbReference>
<dbReference type="Pfam" id="PF13855">
    <property type="entry name" value="LRR_8"/>
    <property type="match status" value="2"/>
</dbReference>
<dbReference type="SMART" id="SM00082">
    <property type="entry name" value="LRRCT"/>
    <property type="match status" value="2"/>
</dbReference>
<evidence type="ECO:0000256" key="9">
    <source>
        <dbReference type="SAM" id="Phobius"/>
    </source>
</evidence>
<dbReference type="InterPro" id="IPR003591">
    <property type="entry name" value="Leu-rich_rpt_typical-subtyp"/>
</dbReference>
<evidence type="ECO:0000313" key="13">
    <source>
        <dbReference type="Proteomes" id="UP000812440"/>
    </source>
</evidence>
<evidence type="ECO:0000256" key="8">
    <source>
        <dbReference type="ARBA" id="ARBA00023136"/>
    </source>
</evidence>
<keyword evidence="8 9" id="KW-0472">Membrane</keyword>
<dbReference type="GO" id="GO:0051965">
    <property type="term" value="P:positive regulation of synapse assembly"/>
    <property type="evidence" value="ECO:0007669"/>
    <property type="project" value="TreeGrafter"/>
</dbReference>
<feature type="transmembrane region" description="Helical" evidence="9">
    <location>
        <begin position="597"/>
        <end position="623"/>
    </location>
</feature>
<keyword evidence="3" id="KW-0433">Leucine-rich repeat</keyword>
<evidence type="ECO:0000256" key="1">
    <source>
        <dbReference type="ARBA" id="ARBA00004479"/>
    </source>
</evidence>
<sequence length="828" mass="94087">MIIFVFLFCILVTELPGLTDSNSLLTDSCKSLCSCNEKDGILSINCEEKGIISLSEIKIPTFQYLELNLLNNGLFKIHDNELSSFSNIISLHIGFNNIVDIEPGAFNNLNILRKLYINHNSIEILRDDTFKGLENLEFLQADNNFITTIEPNTFSKLTRLKVLILNDNAIESLPSNVFRFVPLTHLDLRGNQLQTLPYVGFLEHVGRIIELQLEDNKWMCNCDLLQLKSWLENMPRQSTIGDVVCYSPLHLKGSLLRRLKSKMFCPTHDEFENSSGPLSLLGTASISNDRMPTKMTAVQKAPTRDPSLFILPKSPTLLPEFYCPVPCHCSSHIISGILIHCQERNLEGVSDIGPPPHNPKKLILAGNLINSIHKKDFSDYGTLEMLHLGNNHIEIIEEQSFLNMTKLQKLYLNGNRLRYLKPGMLIGLNNIEYLNMEFNFIKDILPGTFNFMSKLKVLHLNNNLIQTLPNYIFAGVPLTSLNIKSNQFGTLPVHTILDDLNSLLQIELQGNPWDCTCALKGLKSWIQIQKDIMISEILCSSPSNLMKKDLKSLEKDILCPETFNSQALPTQSSHPPVFTETNTVDTILRSFSDSVPLSVVILGLLILLLTTILCSAGIIVLVLHRRKCSKKKQTNDDMRDSSPVHIQYSMYGHKTTHHTTERPGSTLYDQQLVNPIVQVYQSPPFGYKHQEHEEMSEMEENGLKQTHRSILAKENDSPLTGSGRKCRAIDPLEPISFQDASYLYRNVTEKENEIKQLGIAEYLRKNMVRLQPDVGVHHPRSHEEVKLMENMYSRPRKLLVEQTQNEYFELKANLQADPGYLEVLEQRT</sequence>
<dbReference type="InterPro" id="IPR032675">
    <property type="entry name" value="LRR_dom_sf"/>
</dbReference>
<protein>
    <recommendedName>
        <fullName evidence="11">LRRCT domain-containing protein</fullName>
    </recommendedName>
</protein>
<evidence type="ECO:0000313" key="12">
    <source>
        <dbReference type="EMBL" id="KAG8452214.1"/>
    </source>
</evidence>
<dbReference type="EMBL" id="JAACNH010000002">
    <property type="protein sequence ID" value="KAG8452214.1"/>
    <property type="molecule type" value="Genomic_DNA"/>
</dbReference>
<feature type="chain" id="PRO_5035899003" description="LRRCT domain-containing protein" evidence="10">
    <location>
        <begin position="22"/>
        <end position="828"/>
    </location>
</feature>
<dbReference type="GO" id="GO:0005886">
    <property type="term" value="C:plasma membrane"/>
    <property type="evidence" value="ECO:0007669"/>
    <property type="project" value="TreeGrafter"/>
</dbReference>
<dbReference type="OrthoDB" id="676979at2759"/>
<dbReference type="InterPro" id="IPR001611">
    <property type="entry name" value="Leu-rich_rpt"/>
</dbReference>
<evidence type="ECO:0000256" key="7">
    <source>
        <dbReference type="ARBA" id="ARBA00022989"/>
    </source>
</evidence>
<feature type="domain" description="LRRCT" evidence="11">
    <location>
        <begin position="216"/>
        <end position="266"/>
    </location>
</feature>
<dbReference type="PROSITE" id="PS51450">
    <property type="entry name" value="LRR"/>
    <property type="match status" value="3"/>
</dbReference>
<feature type="domain" description="LRRCT" evidence="11">
    <location>
        <begin position="511"/>
        <end position="560"/>
    </location>
</feature>
<keyword evidence="6" id="KW-0677">Repeat</keyword>
<dbReference type="SMART" id="SM00369">
    <property type="entry name" value="LRR_TYP"/>
    <property type="match status" value="9"/>
</dbReference>
<organism evidence="12 13">
    <name type="scientific">Hymenochirus boettgeri</name>
    <name type="common">Congo dwarf clawed frog</name>
    <dbReference type="NCBI Taxonomy" id="247094"/>
    <lineage>
        <taxon>Eukaryota</taxon>
        <taxon>Metazoa</taxon>
        <taxon>Chordata</taxon>
        <taxon>Craniata</taxon>
        <taxon>Vertebrata</taxon>
        <taxon>Euteleostomi</taxon>
        <taxon>Amphibia</taxon>
        <taxon>Batrachia</taxon>
        <taxon>Anura</taxon>
        <taxon>Pipoidea</taxon>
        <taxon>Pipidae</taxon>
        <taxon>Pipinae</taxon>
        <taxon>Hymenochirus</taxon>
    </lineage>
</organism>
<gene>
    <name evidence="12" type="ORF">GDO86_004131</name>
</gene>
<feature type="signal peptide" evidence="10">
    <location>
        <begin position="1"/>
        <end position="21"/>
    </location>
</feature>
<evidence type="ECO:0000256" key="3">
    <source>
        <dbReference type="ARBA" id="ARBA00022614"/>
    </source>
</evidence>
<evidence type="ECO:0000256" key="6">
    <source>
        <dbReference type="ARBA" id="ARBA00022737"/>
    </source>
</evidence>
<comment type="similarity">
    <text evidence="2">Belongs to the SLITRK family.</text>
</comment>
<dbReference type="Gene3D" id="3.80.10.10">
    <property type="entry name" value="Ribonuclease Inhibitor"/>
    <property type="match status" value="2"/>
</dbReference>
<evidence type="ECO:0000256" key="2">
    <source>
        <dbReference type="ARBA" id="ARBA00010439"/>
    </source>
</evidence>
<dbReference type="Proteomes" id="UP000812440">
    <property type="component" value="Chromosome 2"/>
</dbReference>
<dbReference type="AlphaFoldDB" id="A0A8T2K8M7"/>
<dbReference type="FunFam" id="3.80.10.10:FF:000001">
    <property type="entry name" value="SLIT and NTRK-like family, member 1"/>
    <property type="match status" value="2"/>
</dbReference>
<dbReference type="PANTHER" id="PTHR45773:SF1">
    <property type="entry name" value="SLIT AND NTRK-LIKE PROTEIN 6"/>
    <property type="match status" value="1"/>
</dbReference>
<dbReference type="SUPFAM" id="SSF52058">
    <property type="entry name" value="L domain-like"/>
    <property type="match status" value="2"/>
</dbReference>
<keyword evidence="7 9" id="KW-1133">Transmembrane helix</keyword>